<gene>
    <name evidence="2" type="ORF">SAMN05216378_4688</name>
</gene>
<dbReference type="STRING" id="1045775.SAMN05216378_4688"/>
<accession>A0A1I2F6U4</accession>
<keyword evidence="3" id="KW-1185">Reference proteome</keyword>
<proteinExistence type="predicted"/>
<dbReference type="RefSeq" id="WP_245773124.1">
    <property type="nucleotide sequence ID" value="NZ_FOMT01000005.1"/>
</dbReference>
<feature type="region of interest" description="Disordered" evidence="1">
    <location>
        <begin position="1"/>
        <end position="32"/>
    </location>
</feature>
<reference evidence="3" key="1">
    <citation type="submission" date="2016-10" db="EMBL/GenBank/DDBJ databases">
        <authorList>
            <person name="Varghese N."/>
            <person name="Submissions S."/>
        </authorList>
    </citation>
    <scope>NUCLEOTIDE SEQUENCE [LARGE SCALE GENOMIC DNA]</scope>
    <source>
        <strain evidence="3">CGMCC 1.10784</strain>
    </source>
</reference>
<evidence type="ECO:0000313" key="3">
    <source>
        <dbReference type="Proteomes" id="UP000198855"/>
    </source>
</evidence>
<organism evidence="2 3">
    <name type="scientific">Paenibacillus catalpae</name>
    <dbReference type="NCBI Taxonomy" id="1045775"/>
    <lineage>
        <taxon>Bacteria</taxon>
        <taxon>Bacillati</taxon>
        <taxon>Bacillota</taxon>
        <taxon>Bacilli</taxon>
        <taxon>Bacillales</taxon>
        <taxon>Paenibacillaceae</taxon>
        <taxon>Paenibacillus</taxon>
    </lineage>
</organism>
<feature type="compositionally biased region" description="Basic and acidic residues" evidence="1">
    <location>
        <begin position="1"/>
        <end position="13"/>
    </location>
</feature>
<name>A0A1I2F6U4_9BACL</name>
<sequence length="135" mass="14999">MEKGKKEKGKTTEVKPAASKPASIAPAKAENQAPVVQTAFAEPHKKSLKDHCSAHMHRYVLAQTHDGWCIDGIVEHVDDQYVCLAVPCGGSLGWDNRAFLPYPGLYPYPYYPRGRFFRQVLPLAGLLSLSLLPFY</sequence>
<dbReference type="EMBL" id="FOMT01000005">
    <property type="protein sequence ID" value="SFF00240.1"/>
    <property type="molecule type" value="Genomic_DNA"/>
</dbReference>
<feature type="compositionally biased region" description="Low complexity" evidence="1">
    <location>
        <begin position="15"/>
        <end position="29"/>
    </location>
</feature>
<dbReference type="Proteomes" id="UP000198855">
    <property type="component" value="Unassembled WGS sequence"/>
</dbReference>
<dbReference type="AlphaFoldDB" id="A0A1I2F6U4"/>
<evidence type="ECO:0000313" key="2">
    <source>
        <dbReference type="EMBL" id="SFF00240.1"/>
    </source>
</evidence>
<evidence type="ECO:0000256" key="1">
    <source>
        <dbReference type="SAM" id="MobiDB-lite"/>
    </source>
</evidence>
<protein>
    <submittedName>
        <fullName evidence="2">Uncharacterized protein</fullName>
    </submittedName>
</protein>